<dbReference type="AlphaFoldDB" id="A0A7W6XV63"/>
<dbReference type="InterPro" id="IPR017871">
    <property type="entry name" value="ABC_transporter-like_CS"/>
</dbReference>
<evidence type="ECO:0000256" key="4">
    <source>
        <dbReference type="ARBA" id="ARBA00022475"/>
    </source>
</evidence>
<dbReference type="SUPFAM" id="SSF52540">
    <property type="entry name" value="P-loop containing nucleoside triphosphate hydrolases"/>
    <property type="match status" value="1"/>
</dbReference>
<evidence type="ECO:0000256" key="2">
    <source>
        <dbReference type="ARBA" id="ARBA00005417"/>
    </source>
</evidence>
<dbReference type="NCBIfam" id="TIGR01727">
    <property type="entry name" value="oligo_HPY"/>
    <property type="match status" value="1"/>
</dbReference>
<dbReference type="InterPro" id="IPR050388">
    <property type="entry name" value="ABC_Ni/Peptide_Import"/>
</dbReference>
<dbReference type="Pfam" id="PF08352">
    <property type="entry name" value="oligo_HPY"/>
    <property type="match status" value="1"/>
</dbReference>
<dbReference type="PROSITE" id="PS00211">
    <property type="entry name" value="ABC_TRANSPORTER_1"/>
    <property type="match status" value="1"/>
</dbReference>
<evidence type="ECO:0000259" key="8">
    <source>
        <dbReference type="PROSITE" id="PS50893"/>
    </source>
</evidence>
<keyword evidence="7" id="KW-0472">Membrane</keyword>
<dbReference type="CDD" id="cd03257">
    <property type="entry name" value="ABC_NikE_OppD_transporters"/>
    <property type="match status" value="1"/>
</dbReference>
<gene>
    <name evidence="9" type="ORF">GGE15_000520</name>
</gene>
<dbReference type="GO" id="GO:0016887">
    <property type="term" value="F:ATP hydrolysis activity"/>
    <property type="evidence" value="ECO:0007669"/>
    <property type="project" value="InterPro"/>
</dbReference>
<keyword evidence="6 9" id="KW-0067">ATP-binding</keyword>
<evidence type="ECO:0000313" key="9">
    <source>
        <dbReference type="EMBL" id="MBB4437289.1"/>
    </source>
</evidence>
<dbReference type="SMART" id="SM00382">
    <property type="entry name" value="AAA"/>
    <property type="match status" value="1"/>
</dbReference>
<comment type="caution">
    <text evidence="9">The sequence shown here is derived from an EMBL/GenBank/DDBJ whole genome shotgun (WGS) entry which is preliminary data.</text>
</comment>
<proteinExistence type="inferred from homology"/>
<protein>
    <submittedName>
        <fullName evidence="9">Peptide/nickel transport system ATP-binding protein/oligopeptide transport system ATP-binding protein</fullName>
    </submittedName>
</protein>
<feature type="domain" description="ABC transporter" evidence="8">
    <location>
        <begin position="24"/>
        <end position="273"/>
    </location>
</feature>
<dbReference type="InterPro" id="IPR003593">
    <property type="entry name" value="AAA+_ATPase"/>
</dbReference>
<comment type="subcellular location">
    <subcellularLocation>
        <location evidence="1">Cell inner membrane</location>
        <topology evidence="1">Peripheral membrane protein</topology>
    </subcellularLocation>
</comment>
<keyword evidence="4" id="KW-1003">Cell membrane</keyword>
<evidence type="ECO:0000313" key="10">
    <source>
        <dbReference type="Proteomes" id="UP000533724"/>
    </source>
</evidence>
<dbReference type="EMBL" id="JACIHI010000001">
    <property type="protein sequence ID" value="MBB4437289.1"/>
    <property type="molecule type" value="Genomic_DNA"/>
</dbReference>
<dbReference type="Proteomes" id="UP000533724">
    <property type="component" value="Unassembled WGS sequence"/>
</dbReference>
<dbReference type="InterPro" id="IPR013563">
    <property type="entry name" value="Oligopep_ABC_C"/>
</dbReference>
<dbReference type="Gene3D" id="3.40.50.300">
    <property type="entry name" value="P-loop containing nucleotide triphosphate hydrolases"/>
    <property type="match status" value="1"/>
</dbReference>
<dbReference type="RefSeq" id="WP_184497569.1">
    <property type="nucleotide sequence ID" value="NZ_JACIHI010000001.1"/>
</dbReference>
<sequence length="337" mass="36224">MLHVNGAVVGDGAASTAESSTPLLDVQDLKVSFPGPQGAAQIVRGLSYSIARGKTLGIVGESGCGKTMTSLALLGLVAGGGKVDGTIDFNGRDLAKFTQREWQQVRGREIAMIFQEPMTAMNPVMPVGRQIAEVLVKHEKLRKGAAHGRAVDLLAQVGIPSPARRAEDYPHQLSGGMRQRAMIAMALACRPQLLIADEPTTALDVTIQAQILDLMLTLQDDAQMSIQFISHNLAVISEIADSIMVMYAGTAVEYTPADELFANPLHPYTQGLIQTLPDPDKRVERLYVIPGRVTSDIAAGCRFARRCPFADDGCRQLEPELLEVAPGHKVACHKVKP</sequence>
<evidence type="ECO:0000256" key="5">
    <source>
        <dbReference type="ARBA" id="ARBA00022741"/>
    </source>
</evidence>
<dbReference type="Pfam" id="PF00005">
    <property type="entry name" value="ABC_tran"/>
    <property type="match status" value="1"/>
</dbReference>
<dbReference type="InterPro" id="IPR027417">
    <property type="entry name" value="P-loop_NTPase"/>
</dbReference>
<dbReference type="GO" id="GO:0055085">
    <property type="term" value="P:transmembrane transport"/>
    <property type="evidence" value="ECO:0007669"/>
    <property type="project" value="UniProtKB-ARBA"/>
</dbReference>
<dbReference type="PANTHER" id="PTHR43297">
    <property type="entry name" value="OLIGOPEPTIDE TRANSPORT ATP-BINDING PROTEIN APPD"/>
    <property type="match status" value="1"/>
</dbReference>
<comment type="similarity">
    <text evidence="2">Belongs to the ABC transporter superfamily.</text>
</comment>
<evidence type="ECO:0000256" key="6">
    <source>
        <dbReference type="ARBA" id="ARBA00022840"/>
    </source>
</evidence>
<keyword evidence="5" id="KW-0547">Nucleotide-binding</keyword>
<dbReference type="PROSITE" id="PS50893">
    <property type="entry name" value="ABC_TRANSPORTER_2"/>
    <property type="match status" value="1"/>
</dbReference>
<dbReference type="PANTHER" id="PTHR43297:SF2">
    <property type="entry name" value="DIPEPTIDE TRANSPORT ATP-BINDING PROTEIN DPPD"/>
    <property type="match status" value="1"/>
</dbReference>
<dbReference type="InterPro" id="IPR003439">
    <property type="entry name" value="ABC_transporter-like_ATP-bd"/>
</dbReference>
<evidence type="ECO:0000256" key="7">
    <source>
        <dbReference type="ARBA" id="ARBA00023136"/>
    </source>
</evidence>
<dbReference type="GO" id="GO:0015833">
    <property type="term" value="P:peptide transport"/>
    <property type="evidence" value="ECO:0007669"/>
    <property type="project" value="InterPro"/>
</dbReference>
<evidence type="ECO:0000256" key="3">
    <source>
        <dbReference type="ARBA" id="ARBA00022448"/>
    </source>
</evidence>
<dbReference type="GO" id="GO:0005524">
    <property type="term" value="F:ATP binding"/>
    <property type="evidence" value="ECO:0007669"/>
    <property type="project" value="UniProtKB-KW"/>
</dbReference>
<reference evidence="9 10" key="1">
    <citation type="submission" date="2020-08" db="EMBL/GenBank/DDBJ databases">
        <title>Genomic Encyclopedia of Type Strains, Phase IV (KMG-V): Genome sequencing to study the core and pangenomes of soil and plant-associated prokaryotes.</title>
        <authorList>
            <person name="Whitman W."/>
        </authorList>
    </citation>
    <scope>NUCLEOTIDE SEQUENCE [LARGE SCALE GENOMIC DNA]</scope>
    <source>
        <strain evidence="9 10">SEMIA 414</strain>
    </source>
</reference>
<accession>A0A7W6XV63</accession>
<keyword evidence="3" id="KW-0813">Transport</keyword>
<organism evidence="9 10">
    <name type="scientific">Rhizobium esperanzae</name>
    <dbReference type="NCBI Taxonomy" id="1967781"/>
    <lineage>
        <taxon>Bacteria</taxon>
        <taxon>Pseudomonadati</taxon>
        <taxon>Pseudomonadota</taxon>
        <taxon>Alphaproteobacteria</taxon>
        <taxon>Hyphomicrobiales</taxon>
        <taxon>Rhizobiaceae</taxon>
        <taxon>Rhizobium/Agrobacterium group</taxon>
        <taxon>Rhizobium</taxon>
    </lineage>
</organism>
<dbReference type="FunFam" id="3.40.50.300:FF:000016">
    <property type="entry name" value="Oligopeptide ABC transporter ATP-binding component"/>
    <property type="match status" value="1"/>
</dbReference>
<dbReference type="GO" id="GO:0005886">
    <property type="term" value="C:plasma membrane"/>
    <property type="evidence" value="ECO:0007669"/>
    <property type="project" value="UniProtKB-SubCell"/>
</dbReference>
<name>A0A7W6XV63_9HYPH</name>
<evidence type="ECO:0000256" key="1">
    <source>
        <dbReference type="ARBA" id="ARBA00004417"/>
    </source>
</evidence>